<dbReference type="RefSeq" id="WP_033888441.1">
    <property type="nucleotide sequence ID" value="NZ_CP019058.1"/>
</dbReference>
<dbReference type="GeneID" id="95681663"/>
<feature type="transmembrane region" description="Helical" evidence="1">
    <location>
        <begin position="44"/>
        <end position="61"/>
    </location>
</feature>
<protein>
    <submittedName>
        <fullName evidence="3">Uncharacterized protein</fullName>
    </submittedName>
</protein>
<evidence type="ECO:0000313" key="3">
    <source>
        <dbReference type="EMBL" id="PMC54689.1"/>
    </source>
</evidence>
<gene>
    <name evidence="2" type="ORF">BVL65_04950</name>
    <name evidence="3" type="ORF">CJ213_00635</name>
</gene>
<dbReference type="Proteomes" id="UP000186260">
    <property type="component" value="Chromosome"/>
</dbReference>
<proteinExistence type="predicted"/>
<dbReference type="EMBL" id="PNGY01000001">
    <property type="protein sequence ID" value="PMC54689.1"/>
    <property type="molecule type" value="Genomic_DNA"/>
</dbReference>
<evidence type="ECO:0000313" key="5">
    <source>
        <dbReference type="Proteomes" id="UP000235293"/>
    </source>
</evidence>
<organism evidence="3 5">
    <name type="scientific">Gardnerella swidsinskii</name>
    <dbReference type="NCBI Taxonomy" id="2792979"/>
    <lineage>
        <taxon>Bacteria</taxon>
        <taxon>Bacillati</taxon>
        <taxon>Actinomycetota</taxon>
        <taxon>Actinomycetes</taxon>
        <taxon>Bifidobacteriales</taxon>
        <taxon>Bifidobacteriaceae</taxon>
        <taxon>Gardnerella</taxon>
    </lineage>
</organism>
<sequence>MDDATISKKHATTGHRSWLASFATIWLTSVVFSCINHLPWYANAISGVILLIAAFVCHALLQHHHVKPMDYVVFAAAVAVILVVVLVLAYIV</sequence>
<keyword evidence="1" id="KW-0472">Membrane</keyword>
<reference evidence="3 5" key="3">
    <citation type="submission" date="2017-09" db="EMBL/GenBank/DDBJ databases">
        <title>Bacterial strain isolated from the female urinary microbiota.</title>
        <authorList>
            <person name="Thomas-White K."/>
            <person name="Kumar N."/>
            <person name="Forster S."/>
            <person name="Putonti C."/>
            <person name="Lawley T."/>
            <person name="Wolfe A.J."/>
        </authorList>
    </citation>
    <scope>NUCLEOTIDE SEQUENCE [LARGE SCALE GENOMIC DNA]</scope>
    <source>
        <strain evidence="3 5">UMB0411</strain>
    </source>
</reference>
<keyword evidence="4" id="KW-1185">Reference proteome</keyword>
<keyword evidence="1" id="KW-1133">Transmembrane helix</keyword>
<reference evidence="2" key="2">
    <citation type="submission" date="2017-01" db="EMBL/GenBank/DDBJ databases">
        <authorList>
            <person name="Timinskas A."/>
        </authorList>
    </citation>
    <scope>NUCLEOTIDE SEQUENCE</scope>
    <source>
        <strain evidence="2">GV37</strain>
    </source>
</reference>
<feature type="transmembrane region" description="Helical" evidence="1">
    <location>
        <begin position="73"/>
        <end position="91"/>
    </location>
</feature>
<keyword evidence="1" id="KW-0812">Transmembrane</keyword>
<dbReference type="Proteomes" id="UP000235293">
    <property type="component" value="Unassembled WGS sequence"/>
</dbReference>
<evidence type="ECO:0000313" key="2">
    <source>
        <dbReference type="EMBL" id="APW18894.1"/>
    </source>
</evidence>
<evidence type="ECO:0000256" key="1">
    <source>
        <dbReference type="SAM" id="Phobius"/>
    </source>
</evidence>
<evidence type="ECO:0000313" key="4">
    <source>
        <dbReference type="Proteomes" id="UP000186260"/>
    </source>
</evidence>
<feature type="transmembrane region" description="Helical" evidence="1">
    <location>
        <begin position="18"/>
        <end position="38"/>
    </location>
</feature>
<dbReference type="AlphaFoldDB" id="A0A9X7FEI6"/>
<dbReference type="EMBL" id="CP019058">
    <property type="protein sequence ID" value="APW18894.1"/>
    <property type="molecule type" value="Genomic_DNA"/>
</dbReference>
<name>A0A9X7FEI6_9BIFI</name>
<accession>A0A9X7FEI6</accession>
<reference evidence="4" key="1">
    <citation type="submission" date="2017-01" db="EMBL/GenBank/DDBJ databases">
        <title>Gardnerella vaginalis bacteremia associated with severe acute encephalopathy in a young female patient: Case Report and characterization of the isolate.</title>
        <authorList>
            <person name="Tankovic J."/>
            <person name="Timinskas A."/>
            <person name="Zilnyte M."/>
            <person name="Janulaitiene M."/>
            <person name="Zvirbliene A."/>
            <person name="Pleckaityte M."/>
        </authorList>
    </citation>
    <scope>NUCLEOTIDE SEQUENCE [LARGE SCALE GENOMIC DNA]</scope>
    <source>
        <strain evidence="4">GV37</strain>
    </source>
</reference>
<reference evidence="2" key="4">
    <citation type="journal article" date="2021" name="Pathogens">
        <title>Discrimination of Gardnerella Species by Combining MALDI-TOF Protein Profile, Chaperonin cpn60 Sequences, and Phenotypic Characteristics.</title>
        <authorList>
            <person name="Bulavaite A."/>
            <person name="Maier T."/>
            <person name="Pleckaityte M."/>
        </authorList>
    </citation>
    <scope>NUCLEOTIDE SEQUENCE</scope>
    <source>
        <strain evidence="2">GV37</strain>
    </source>
</reference>